<feature type="compositionally biased region" description="Polar residues" evidence="1">
    <location>
        <begin position="1"/>
        <end position="15"/>
    </location>
</feature>
<reference evidence="2" key="2">
    <citation type="journal article" date="2021" name="PeerJ">
        <title>Extensive microbial diversity within the chicken gut microbiome revealed by metagenomics and culture.</title>
        <authorList>
            <person name="Gilroy R."/>
            <person name="Ravi A."/>
            <person name="Getino M."/>
            <person name="Pursley I."/>
            <person name="Horton D.L."/>
            <person name="Alikhan N.F."/>
            <person name="Baker D."/>
            <person name="Gharbi K."/>
            <person name="Hall N."/>
            <person name="Watson M."/>
            <person name="Adriaenssens E.M."/>
            <person name="Foster-Nyarko E."/>
            <person name="Jarju S."/>
            <person name="Secka A."/>
            <person name="Antonio M."/>
            <person name="Oren A."/>
            <person name="Chaudhuri R.R."/>
            <person name="La Ragione R."/>
            <person name="Hildebrand F."/>
            <person name="Pallen M.J."/>
        </authorList>
    </citation>
    <scope>NUCLEOTIDE SEQUENCE</scope>
    <source>
        <strain evidence="2">ChiGjej1B1-22543</strain>
    </source>
</reference>
<accession>A0A9D1LP00</accession>
<sequence>MAFLNKNQPKNNNGPHFTDDVYATPRMIRSEVGMSLIDGIWSDVLAYRKPFKKVVPYLKRMDGSPFHATFTEKIEGKLQEARAKIAAIDESYRQAAESGASAKQDADKKLSYACLRHLSNHLVPMVNEFSLLSILSGTFHDEDKRLSHYPLYLKLLRNLPGSFGGDYEDFLDGCSFALGMGENLYRADKRNRFSYAYYSSWTYGDGVNSDEISGFLDNLYNLLLSEYDPLLKSLFAIFYLDFVRPFAANQDMLSAIIAKQALKPLAPNCYQFLPFEGVLLQSADYTDRAKQAASEGDITYCLLFLLDRLAKNLEEMGLTLSQIEAMPEAKEAEPEVEEAMQPSQPEPINEEEKAVEEPDEAPSAPEVAPPPKKEVEELKPKRVEAKVERIASIGSEEFGRSAMTPPKSSFSDKEIKQLARYIEETHPMLRKSQAAFYASHCSIGRYYTISDYKSCAKCAYETARTSMDRLAEEGLYKKLKLKNKYVYTPRRSGEEE</sequence>
<organism evidence="2 3">
    <name type="scientific">Candidatus Alloenteromonas pullicola</name>
    <dbReference type="NCBI Taxonomy" id="2840784"/>
    <lineage>
        <taxon>Bacteria</taxon>
        <taxon>Bacillati</taxon>
        <taxon>Bacillota</taxon>
        <taxon>Bacillota incertae sedis</taxon>
        <taxon>Candidatus Alloenteromonas</taxon>
    </lineage>
</organism>
<feature type="region of interest" description="Disordered" evidence="1">
    <location>
        <begin position="332"/>
        <end position="377"/>
    </location>
</feature>
<dbReference type="EMBL" id="DVMV01000025">
    <property type="protein sequence ID" value="HIU45363.1"/>
    <property type="molecule type" value="Genomic_DNA"/>
</dbReference>
<dbReference type="AlphaFoldDB" id="A0A9D1LP00"/>
<gene>
    <name evidence="2" type="ORF">IAC52_03595</name>
</gene>
<protein>
    <submittedName>
        <fullName evidence="2">Uncharacterized protein</fullName>
    </submittedName>
</protein>
<evidence type="ECO:0000256" key="1">
    <source>
        <dbReference type="SAM" id="MobiDB-lite"/>
    </source>
</evidence>
<evidence type="ECO:0000313" key="3">
    <source>
        <dbReference type="Proteomes" id="UP000824070"/>
    </source>
</evidence>
<name>A0A9D1LP00_9FIRM</name>
<evidence type="ECO:0000313" key="2">
    <source>
        <dbReference type="EMBL" id="HIU45363.1"/>
    </source>
</evidence>
<reference evidence="2" key="1">
    <citation type="submission" date="2020-10" db="EMBL/GenBank/DDBJ databases">
        <authorList>
            <person name="Gilroy R."/>
        </authorList>
    </citation>
    <scope>NUCLEOTIDE SEQUENCE</scope>
    <source>
        <strain evidence="2">ChiGjej1B1-22543</strain>
    </source>
</reference>
<dbReference type="Proteomes" id="UP000824070">
    <property type="component" value="Unassembled WGS sequence"/>
</dbReference>
<comment type="caution">
    <text evidence="2">The sequence shown here is derived from an EMBL/GenBank/DDBJ whole genome shotgun (WGS) entry which is preliminary data.</text>
</comment>
<proteinExistence type="predicted"/>
<feature type="region of interest" description="Disordered" evidence="1">
    <location>
        <begin position="1"/>
        <end position="20"/>
    </location>
</feature>